<organism evidence="7 8">
    <name type="scientific">Oidiodendron maius (strain Zn)</name>
    <dbReference type="NCBI Taxonomy" id="913774"/>
    <lineage>
        <taxon>Eukaryota</taxon>
        <taxon>Fungi</taxon>
        <taxon>Dikarya</taxon>
        <taxon>Ascomycota</taxon>
        <taxon>Pezizomycotina</taxon>
        <taxon>Leotiomycetes</taxon>
        <taxon>Leotiomycetes incertae sedis</taxon>
        <taxon>Myxotrichaceae</taxon>
        <taxon>Oidiodendron</taxon>
    </lineage>
</organism>
<dbReference type="EMBL" id="KN832881">
    <property type="protein sequence ID" value="KIM97767.1"/>
    <property type="molecule type" value="Genomic_DNA"/>
</dbReference>
<dbReference type="Pfam" id="PF07524">
    <property type="entry name" value="Bromo_TP"/>
    <property type="match status" value="1"/>
</dbReference>
<accession>A0A0C3D788</accession>
<dbReference type="GO" id="GO:0046982">
    <property type="term" value="F:protein heterodimerization activity"/>
    <property type="evidence" value="ECO:0007669"/>
    <property type="project" value="InterPro"/>
</dbReference>
<comment type="subcellular location">
    <subcellularLocation>
        <location evidence="1">Nucleus</location>
    </subcellularLocation>
</comment>
<gene>
    <name evidence="7" type="ORF">OIDMADRAFT_20235</name>
</gene>
<keyword evidence="3" id="KW-0804">Transcription</keyword>
<feature type="region of interest" description="Disordered" evidence="5">
    <location>
        <begin position="181"/>
        <end position="209"/>
    </location>
</feature>
<evidence type="ECO:0000313" key="7">
    <source>
        <dbReference type="EMBL" id="KIM97767.1"/>
    </source>
</evidence>
<evidence type="ECO:0000256" key="1">
    <source>
        <dbReference type="ARBA" id="ARBA00004123"/>
    </source>
</evidence>
<name>A0A0C3D788_OIDMZ</name>
<dbReference type="Gene3D" id="1.10.20.10">
    <property type="entry name" value="Histone, subunit A"/>
    <property type="match status" value="1"/>
</dbReference>
<dbReference type="CDD" id="cd00076">
    <property type="entry name" value="HFD_SF"/>
    <property type="match status" value="1"/>
</dbReference>
<proteinExistence type="predicted"/>
<evidence type="ECO:0000256" key="2">
    <source>
        <dbReference type="ARBA" id="ARBA00023015"/>
    </source>
</evidence>
<dbReference type="InterPro" id="IPR009072">
    <property type="entry name" value="Histone-fold"/>
</dbReference>
<feature type="compositionally biased region" description="Polar residues" evidence="5">
    <location>
        <begin position="181"/>
        <end position="197"/>
    </location>
</feature>
<evidence type="ECO:0000256" key="4">
    <source>
        <dbReference type="ARBA" id="ARBA00023242"/>
    </source>
</evidence>
<keyword evidence="8" id="KW-1185">Reference proteome</keyword>
<dbReference type="STRING" id="913774.A0A0C3D788"/>
<protein>
    <recommendedName>
        <fullName evidence="6">Bromodomain associated domain-containing protein</fullName>
    </recommendedName>
</protein>
<reference evidence="8" key="2">
    <citation type="submission" date="2015-01" db="EMBL/GenBank/DDBJ databases">
        <title>Evolutionary Origins and Diversification of the Mycorrhizal Mutualists.</title>
        <authorList>
            <consortium name="DOE Joint Genome Institute"/>
            <consortium name="Mycorrhizal Genomics Consortium"/>
            <person name="Kohler A."/>
            <person name="Kuo A."/>
            <person name="Nagy L.G."/>
            <person name="Floudas D."/>
            <person name="Copeland A."/>
            <person name="Barry K.W."/>
            <person name="Cichocki N."/>
            <person name="Veneault-Fourrey C."/>
            <person name="LaButti K."/>
            <person name="Lindquist E.A."/>
            <person name="Lipzen A."/>
            <person name="Lundell T."/>
            <person name="Morin E."/>
            <person name="Murat C."/>
            <person name="Riley R."/>
            <person name="Ohm R."/>
            <person name="Sun H."/>
            <person name="Tunlid A."/>
            <person name="Henrissat B."/>
            <person name="Grigoriev I.V."/>
            <person name="Hibbett D.S."/>
            <person name="Martin F."/>
        </authorList>
    </citation>
    <scope>NUCLEOTIDE SEQUENCE [LARGE SCALE GENOMIC DNA]</scope>
    <source>
        <strain evidence="8">Zn</strain>
    </source>
</reference>
<evidence type="ECO:0000313" key="8">
    <source>
        <dbReference type="Proteomes" id="UP000054321"/>
    </source>
</evidence>
<dbReference type="InterPro" id="IPR006565">
    <property type="entry name" value="BTP"/>
</dbReference>
<dbReference type="InParanoid" id="A0A0C3D788"/>
<evidence type="ECO:0000259" key="6">
    <source>
        <dbReference type="SMART" id="SM00576"/>
    </source>
</evidence>
<evidence type="ECO:0000256" key="3">
    <source>
        <dbReference type="ARBA" id="ARBA00023163"/>
    </source>
</evidence>
<dbReference type="HOGENOM" id="CLU_064111_0_0_1"/>
<dbReference type="Proteomes" id="UP000054321">
    <property type="component" value="Unassembled WGS sequence"/>
</dbReference>
<feature type="domain" description="Bromodomain associated" evidence="6">
    <location>
        <begin position="5"/>
        <end position="82"/>
    </location>
</feature>
<dbReference type="GO" id="GO:0005634">
    <property type="term" value="C:nucleus"/>
    <property type="evidence" value="ECO:0007669"/>
    <property type="project" value="UniProtKB-SubCell"/>
</dbReference>
<dbReference type="SMART" id="SM00576">
    <property type="entry name" value="BTP"/>
    <property type="match status" value="1"/>
</dbReference>
<keyword evidence="4" id="KW-0539">Nucleus</keyword>
<evidence type="ECO:0000256" key="5">
    <source>
        <dbReference type="SAM" id="MobiDB-lite"/>
    </source>
</evidence>
<reference evidence="7 8" key="1">
    <citation type="submission" date="2014-04" db="EMBL/GenBank/DDBJ databases">
        <authorList>
            <consortium name="DOE Joint Genome Institute"/>
            <person name="Kuo A."/>
            <person name="Martino E."/>
            <person name="Perotto S."/>
            <person name="Kohler A."/>
            <person name="Nagy L.G."/>
            <person name="Floudas D."/>
            <person name="Copeland A."/>
            <person name="Barry K.W."/>
            <person name="Cichocki N."/>
            <person name="Veneault-Fourrey C."/>
            <person name="LaButti K."/>
            <person name="Lindquist E.A."/>
            <person name="Lipzen A."/>
            <person name="Lundell T."/>
            <person name="Morin E."/>
            <person name="Murat C."/>
            <person name="Sun H."/>
            <person name="Tunlid A."/>
            <person name="Henrissat B."/>
            <person name="Grigoriev I.V."/>
            <person name="Hibbett D.S."/>
            <person name="Martin F."/>
            <person name="Nordberg H.P."/>
            <person name="Cantor M.N."/>
            <person name="Hua S.X."/>
        </authorList>
    </citation>
    <scope>NUCLEOTIDE SEQUENCE [LARGE SCALE GENOMIC DNA]</scope>
    <source>
        <strain evidence="7 8">Zn</strain>
    </source>
</reference>
<keyword evidence="2" id="KW-0805">Transcription regulation</keyword>
<dbReference type="OrthoDB" id="5402929at2759"/>
<dbReference type="AlphaFoldDB" id="A0A0C3D788"/>
<sequence length="209" mass="23061">MTTPQSLHHSLLRPCVLHILRAAGYHSTRPSVLDAFTDLAARYMYMLAEATANHAEVNHTEMEISIQDVRMAMQDCAVLAPEKVMEDQQFDGEEDTRGVDAFIAWAMGKANQEIRRVALEGSDGLQEDYLAVLKKKHSATDEDSRYSGTILGKSNKPRIVKVEGGDVSSVKDWAKKLKTPSTAASILSTPRPQSSDLSDLDIVMGERES</sequence>